<dbReference type="InterPro" id="IPR039426">
    <property type="entry name" value="TonB-dep_rcpt-like"/>
</dbReference>
<evidence type="ECO:0000259" key="8">
    <source>
        <dbReference type="Pfam" id="PF07660"/>
    </source>
</evidence>
<keyword evidence="3 7" id="KW-1134">Transmembrane beta strand</keyword>
<dbReference type="OrthoDB" id="9768177at2"/>
<reference evidence="11" key="1">
    <citation type="submission" date="2009-08" db="EMBL/GenBank/DDBJ databases">
        <title>The complete genome of Chitinophaga pinensis DSM 2588.</title>
        <authorList>
            <consortium name="US DOE Joint Genome Institute (JGI-PGF)"/>
            <person name="Lucas S."/>
            <person name="Copeland A."/>
            <person name="Lapidus A."/>
            <person name="Glavina del Rio T."/>
            <person name="Dalin E."/>
            <person name="Tice H."/>
            <person name="Bruce D."/>
            <person name="Goodwin L."/>
            <person name="Pitluck S."/>
            <person name="Kyrpides N."/>
            <person name="Mavromatis K."/>
            <person name="Ivanova N."/>
            <person name="Mikhailova N."/>
            <person name="Sims D."/>
            <person name="Meinche L."/>
            <person name="Brettin T."/>
            <person name="Detter J.C."/>
            <person name="Han C."/>
            <person name="Larimer F."/>
            <person name="Land M."/>
            <person name="Hauser L."/>
            <person name="Markowitz V."/>
            <person name="Cheng J.-F."/>
            <person name="Hugenholtz P."/>
            <person name="Woyke T."/>
            <person name="Wu D."/>
            <person name="Spring S."/>
            <person name="Klenk H.-P."/>
            <person name="Eisen J.A."/>
        </authorList>
    </citation>
    <scope>NUCLEOTIDE SEQUENCE [LARGE SCALE GENOMIC DNA]</scope>
    <source>
        <strain evidence="11">ATCC 43595 / DSM 2588 / LMG 13176 / NBRC 15968 / NCIMB 11800 / UQM 2034</strain>
    </source>
</reference>
<dbReference type="InterPro" id="IPR037066">
    <property type="entry name" value="Plug_dom_sf"/>
</dbReference>
<evidence type="ECO:0000313" key="10">
    <source>
        <dbReference type="EMBL" id="ACU62098.1"/>
    </source>
</evidence>
<reference evidence="10 11" key="2">
    <citation type="journal article" date="2010" name="Stand. Genomic Sci.">
        <title>Complete genome sequence of Chitinophaga pinensis type strain (UQM 2034).</title>
        <authorList>
            <person name="Glavina Del Rio T."/>
            <person name="Abt B."/>
            <person name="Spring S."/>
            <person name="Lapidus A."/>
            <person name="Nolan M."/>
            <person name="Tice H."/>
            <person name="Copeland A."/>
            <person name="Cheng J.F."/>
            <person name="Chen F."/>
            <person name="Bruce D."/>
            <person name="Goodwin L."/>
            <person name="Pitluck S."/>
            <person name="Ivanova N."/>
            <person name="Mavromatis K."/>
            <person name="Mikhailova N."/>
            <person name="Pati A."/>
            <person name="Chen A."/>
            <person name="Palaniappan K."/>
            <person name="Land M."/>
            <person name="Hauser L."/>
            <person name="Chang Y.J."/>
            <person name="Jeffries C.D."/>
            <person name="Chain P."/>
            <person name="Saunders E."/>
            <person name="Detter J.C."/>
            <person name="Brettin T."/>
            <person name="Rohde M."/>
            <person name="Goker M."/>
            <person name="Bristow J."/>
            <person name="Eisen J.A."/>
            <person name="Markowitz V."/>
            <person name="Hugenholtz P."/>
            <person name="Kyrpides N.C."/>
            <person name="Klenk H.P."/>
            <person name="Lucas S."/>
        </authorList>
    </citation>
    <scope>NUCLEOTIDE SEQUENCE [LARGE SCALE GENOMIC DNA]</scope>
    <source>
        <strain evidence="11">ATCC 43595 / DSM 2588 / LMG 13176 / NBRC 15968 / NCIMB 11800 / UQM 2034</strain>
    </source>
</reference>
<keyword evidence="2 7" id="KW-0813">Transport</keyword>
<comment type="similarity">
    <text evidence="7">Belongs to the TonB-dependent receptor family.</text>
</comment>
<evidence type="ECO:0000313" key="11">
    <source>
        <dbReference type="Proteomes" id="UP000002215"/>
    </source>
</evidence>
<gene>
    <name evidence="10" type="ordered locus">Cpin_4660</name>
</gene>
<dbReference type="InterPro" id="IPR011662">
    <property type="entry name" value="Secretin/TonB_short_N"/>
</dbReference>
<dbReference type="Pfam" id="PF07715">
    <property type="entry name" value="Plug"/>
    <property type="match status" value="1"/>
</dbReference>
<dbReference type="Gene3D" id="2.60.40.1120">
    <property type="entry name" value="Carboxypeptidase-like, regulatory domain"/>
    <property type="match status" value="1"/>
</dbReference>
<dbReference type="SUPFAM" id="SSF49464">
    <property type="entry name" value="Carboxypeptidase regulatory domain-like"/>
    <property type="match status" value="1"/>
</dbReference>
<dbReference type="Gene3D" id="3.55.50.30">
    <property type="match status" value="1"/>
</dbReference>
<evidence type="ECO:0000256" key="2">
    <source>
        <dbReference type="ARBA" id="ARBA00022448"/>
    </source>
</evidence>
<proteinExistence type="inferred from homology"/>
<feature type="domain" description="TonB-dependent receptor plug" evidence="9">
    <location>
        <begin position="234"/>
        <end position="352"/>
    </location>
</feature>
<keyword evidence="5 7" id="KW-0472">Membrane</keyword>
<organism evidence="10 11">
    <name type="scientific">Chitinophaga pinensis (strain ATCC 43595 / DSM 2588 / LMG 13176 / NBRC 15968 / NCIMB 11800 / UQM 2034)</name>
    <dbReference type="NCBI Taxonomy" id="485918"/>
    <lineage>
        <taxon>Bacteria</taxon>
        <taxon>Pseudomonadati</taxon>
        <taxon>Bacteroidota</taxon>
        <taxon>Chitinophagia</taxon>
        <taxon>Chitinophagales</taxon>
        <taxon>Chitinophagaceae</taxon>
        <taxon>Chitinophaga</taxon>
    </lineage>
</organism>
<evidence type="ECO:0000259" key="9">
    <source>
        <dbReference type="Pfam" id="PF07715"/>
    </source>
</evidence>
<dbReference type="PROSITE" id="PS52016">
    <property type="entry name" value="TONB_DEPENDENT_REC_3"/>
    <property type="match status" value="1"/>
</dbReference>
<dbReference type="Proteomes" id="UP000002215">
    <property type="component" value="Chromosome"/>
</dbReference>
<evidence type="ECO:0000256" key="3">
    <source>
        <dbReference type="ARBA" id="ARBA00022452"/>
    </source>
</evidence>
<dbReference type="NCBIfam" id="TIGR04056">
    <property type="entry name" value="OMP_RagA_SusC"/>
    <property type="match status" value="1"/>
</dbReference>
<dbReference type="RefSeq" id="WP_012792266.1">
    <property type="nucleotide sequence ID" value="NC_013132.1"/>
</dbReference>
<dbReference type="GO" id="GO:0009279">
    <property type="term" value="C:cell outer membrane"/>
    <property type="evidence" value="ECO:0007669"/>
    <property type="project" value="UniProtKB-SubCell"/>
</dbReference>
<comment type="subcellular location">
    <subcellularLocation>
        <location evidence="1 7">Cell outer membrane</location>
        <topology evidence="1 7">Multi-pass membrane protein</topology>
    </subcellularLocation>
</comment>
<dbReference type="InterPro" id="IPR023997">
    <property type="entry name" value="TonB-dep_OMP_SusC/RagA_CS"/>
</dbReference>
<keyword evidence="6 7" id="KW-0998">Cell outer membrane</keyword>
<dbReference type="KEGG" id="cpi:Cpin_4660"/>
<dbReference type="InterPro" id="IPR008969">
    <property type="entry name" value="CarboxyPept-like_regulatory"/>
</dbReference>
<dbReference type="SUPFAM" id="SSF56935">
    <property type="entry name" value="Porins"/>
    <property type="match status" value="1"/>
</dbReference>
<dbReference type="InterPro" id="IPR036942">
    <property type="entry name" value="Beta-barrel_TonB_sf"/>
</dbReference>
<dbReference type="Pfam" id="PF07660">
    <property type="entry name" value="STN"/>
    <property type="match status" value="1"/>
</dbReference>
<evidence type="ECO:0000256" key="5">
    <source>
        <dbReference type="ARBA" id="ARBA00023136"/>
    </source>
</evidence>
<protein>
    <submittedName>
        <fullName evidence="10">TonB-dependent receptor plug</fullName>
    </submittedName>
</protein>
<evidence type="ECO:0000256" key="7">
    <source>
        <dbReference type="PROSITE-ProRule" id="PRU01360"/>
    </source>
</evidence>
<dbReference type="AlphaFoldDB" id="A0A979G7F1"/>
<keyword evidence="4 7" id="KW-0812">Transmembrane</keyword>
<evidence type="ECO:0000256" key="4">
    <source>
        <dbReference type="ARBA" id="ARBA00022692"/>
    </source>
</evidence>
<dbReference type="Gene3D" id="2.40.170.20">
    <property type="entry name" value="TonB-dependent receptor, beta-barrel domain"/>
    <property type="match status" value="1"/>
</dbReference>
<keyword evidence="10" id="KW-0675">Receptor</keyword>
<evidence type="ECO:0000256" key="6">
    <source>
        <dbReference type="ARBA" id="ARBA00023237"/>
    </source>
</evidence>
<dbReference type="InterPro" id="IPR023996">
    <property type="entry name" value="TonB-dep_OMP_SusC/RagA"/>
</dbReference>
<dbReference type="Pfam" id="PF13715">
    <property type="entry name" value="CarbopepD_reg_2"/>
    <property type="match status" value="1"/>
</dbReference>
<name>A0A979G7F1_CHIPD</name>
<dbReference type="InterPro" id="IPR012910">
    <property type="entry name" value="Plug_dom"/>
</dbReference>
<feature type="domain" description="Secretin/TonB short N-terminal" evidence="8">
    <location>
        <begin position="77"/>
        <end position="123"/>
    </location>
</feature>
<evidence type="ECO:0000256" key="1">
    <source>
        <dbReference type="ARBA" id="ARBA00004571"/>
    </source>
</evidence>
<dbReference type="NCBIfam" id="TIGR04057">
    <property type="entry name" value="SusC_RagA_signa"/>
    <property type="match status" value="1"/>
</dbReference>
<dbReference type="Gene3D" id="2.170.130.10">
    <property type="entry name" value="TonB-dependent receptor, plug domain"/>
    <property type="match status" value="1"/>
</dbReference>
<accession>A0A979G7F1</accession>
<dbReference type="EMBL" id="CP001699">
    <property type="protein sequence ID" value="ACU62098.1"/>
    <property type="molecule type" value="Genomic_DNA"/>
</dbReference>
<sequence>MNLFIHINGMPLPDGGGKGYHSQTFKYLLAMKLFLAILLITVNVSANVYSQKVNISVTNAPLRDVMTQIRQQTGHYFLFATSLLKDAHPVTVTLKQASLDDALKEIFKNQPFTYTIQDNAILVNPKPQNLSEKIKDFFSDIVIRGRVTDENGAPLPGASVKANGKVAITNSEGNFELTGINESSTVEVSYIGYRTISMVASVEFMAIRLSLNSSDLQEVVINKGYYQTTKALNTGNVSMVEAKDLARNPVSNPLIALQAQVPGLFISQTSGVSGSKVNVRLRGQNSLRFDANNPLYIIDGVPFPVIVTTSGAGAAGELSPFANLALNDIEKIEVLKDADATAIYGSRGANGVILITTKKGVNGGTRVSFDVGNGVGVTSNRIHLMKTDQYLAMRRLALANDGVTTPAASDYDLNGKWGDINQYTDWQDLLIGGTAHFTNAQTSVSGGNANTQFIFGGAFRRESTVFPGDYHDQKASTHLSINHKSDNQRFRSSISFSYLNDNNLLPSADFTTNIGLSPNAPMVYNADGTLNWQNGTWVNPIWPTTQSSTAITDNLNGSATVGYEIINGLTINGRFGYTDIKTSTSSINPFTNYNPAVVIQPTQRTNSFSAGSVKTWILEPYLNYEKSLAGGKIEAVLGGTLQQTDQNFISQFASGFSSPSMVTNIAAATSVQVFSYTASRYRYNALYARLGYNYQDQYLINFTGRRDASSRFGPGKQFANFGAIGAAWIFSKQQFVTEKLPVLSFGKLRASYGLTGNDQISDYKFLSTYSATGFSYQGTGGISPTALTNPDYGWETVKKLEAGLDLGFFKDRILPNVSWYQNRTGNQLVAYALPGITGFTSVQANLPAILQNRGTEFELTTQNFQGGHFRWTTSANLSIPTNKLVSIGSSSRDG</sequence>